<evidence type="ECO:0000259" key="14">
    <source>
        <dbReference type="PROSITE" id="PS50929"/>
    </source>
</evidence>
<dbReference type="SUPFAM" id="SSF90123">
    <property type="entry name" value="ABC transporter transmembrane region"/>
    <property type="match status" value="1"/>
</dbReference>
<keyword evidence="16" id="KW-1185">Reference proteome</keyword>
<evidence type="ECO:0000256" key="3">
    <source>
        <dbReference type="ARBA" id="ARBA00022692"/>
    </source>
</evidence>
<keyword evidence="7 12" id="KW-0472">Membrane</keyword>
<comment type="subcellular location">
    <subcellularLocation>
        <location evidence="1">Cell membrane</location>
        <topology evidence="1">Multi-pass membrane protein</topology>
    </subcellularLocation>
</comment>
<gene>
    <name evidence="15" type="ORF">SAMN05421756_11124</name>
</gene>
<dbReference type="InterPro" id="IPR039421">
    <property type="entry name" value="Type_1_exporter"/>
</dbReference>
<proteinExistence type="inferred from homology"/>
<evidence type="ECO:0000256" key="1">
    <source>
        <dbReference type="ARBA" id="ARBA00004651"/>
    </source>
</evidence>
<keyword evidence="3 12" id="KW-0812">Transmembrane</keyword>
<dbReference type="InterPro" id="IPR027417">
    <property type="entry name" value="P-loop_NTPase"/>
</dbReference>
<evidence type="ECO:0000256" key="7">
    <source>
        <dbReference type="ARBA" id="ARBA00023136"/>
    </source>
</evidence>
<dbReference type="InterPro" id="IPR011527">
    <property type="entry name" value="ABC1_TM_dom"/>
</dbReference>
<dbReference type="STRING" id="1036181.SAMN05421756_11124"/>
<accession>A0A1H9MRJ6</accession>
<evidence type="ECO:0000313" key="16">
    <source>
        <dbReference type="Proteomes" id="UP000198504"/>
    </source>
</evidence>
<evidence type="ECO:0000256" key="4">
    <source>
        <dbReference type="ARBA" id="ARBA00022741"/>
    </source>
</evidence>
<dbReference type="PROSITE" id="PS00211">
    <property type="entry name" value="ABC_TRANSPORTER_1"/>
    <property type="match status" value="1"/>
</dbReference>
<evidence type="ECO:0000259" key="13">
    <source>
        <dbReference type="PROSITE" id="PS50893"/>
    </source>
</evidence>
<dbReference type="InterPro" id="IPR017871">
    <property type="entry name" value="ABC_transporter-like_CS"/>
</dbReference>
<dbReference type="RefSeq" id="WP_170854244.1">
    <property type="nucleotide sequence ID" value="NZ_FOFA01000011.1"/>
</dbReference>
<feature type="domain" description="ABC transporter" evidence="13">
    <location>
        <begin position="358"/>
        <end position="592"/>
    </location>
</feature>
<dbReference type="GO" id="GO:0005524">
    <property type="term" value="F:ATP binding"/>
    <property type="evidence" value="ECO:0007669"/>
    <property type="project" value="UniProtKB-KW"/>
</dbReference>
<dbReference type="GO" id="GO:0016887">
    <property type="term" value="F:ATP hydrolysis activity"/>
    <property type="evidence" value="ECO:0007669"/>
    <property type="project" value="InterPro"/>
</dbReference>
<dbReference type="Gene3D" id="1.20.1560.10">
    <property type="entry name" value="ABC transporter type 1, transmembrane domain"/>
    <property type="match status" value="1"/>
</dbReference>
<comment type="function">
    <text evidence="8">ABC transporter involved in fatty acid import. Transmembrane domains (TMD) form a pore in the membrane and the ATP-binding domain (NBD) is responsible for energy generation.</text>
</comment>
<dbReference type="AlphaFoldDB" id="A0A1H9MRJ6"/>
<feature type="transmembrane region" description="Helical" evidence="12">
    <location>
        <begin position="179"/>
        <end position="198"/>
    </location>
</feature>
<dbReference type="GO" id="GO:0015421">
    <property type="term" value="F:ABC-type oligopeptide transporter activity"/>
    <property type="evidence" value="ECO:0007669"/>
    <property type="project" value="TreeGrafter"/>
</dbReference>
<dbReference type="InterPro" id="IPR003439">
    <property type="entry name" value="ABC_transporter-like_ATP-bd"/>
</dbReference>
<keyword evidence="2" id="KW-0813">Transport</keyword>
<dbReference type="EMBL" id="FOFA01000011">
    <property type="protein sequence ID" value="SER26109.1"/>
    <property type="molecule type" value="Genomic_DNA"/>
</dbReference>
<dbReference type="PROSITE" id="PS50893">
    <property type="entry name" value="ABC_TRANSPORTER_2"/>
    <property type="match status" value="1"/>
</dbReference>
<dbReference type="CDD" id="cd18550">
    <property type="entry name" value="ABC_6TM_exporter_like"/>
    <property type="match status" value="1"/>
</dbReference>
<dbReference type="Pfam" id="PF00005">
    <property type="entry name" value="ABC_tran"/>
    <property type="match status" value="1"/>
</dbReference>
<dbReference type="Proteomes" id="UP000198504">
    <property type="component" value="Unassembled WGS sequence"/>
</dbReference>
<feature type="transmembrane region" description="Helical" evidence="12">
    <location>
        <begin position="264"/>
        <end position="287"/>
    </location>
</feature>
<sequence>MSQLISTKKSYIDPQELPAVDRATLARVLRYLRPHAGRGALVLGLLVAVAGTKLLPPLLVKRVVDEAIPGRRVALLLVLCAGMVLGPLVAGLLQVLQKVLTARTAEQVMLDLRVQLFAHLQAQPLAYFTRARPGEALSRVLNDVQGAGAAVGTTLVSVAGNLLTSGLALTLVLWLDWRLALLALTLLPAYVLPTRRVGRRRKALRRRSQELLAQLTGVLAETLSISGAQLIKVFGTEGTETDRVRDRGRELMEVNVRQALVGRWFTMALAVVESVGPALVLAGGGLLVMRGEIGLGTVIAFVALIAKLYGPASALAEVHVDVVTSYAYFERVFAVLDLEPEVRDTPGARVLARADGAVTFRSASFAYPGARATLRDVCLHVEPGQTLALVGPSGAGKSTLAALVPRLHDVTAGQVLVDGHDVRTLTLASLRSQIAVVQQETYLFHGTIEDNIRYGRPTAGSAQVQEAARAAQVHDVVMALPDGYRTVVGERGHRLSGGERQRVAIARALLRDPRILILDEATSSLDSRSEALVQKAFARLQAGRTSIVIAHRLSTVRDADQIAVLEGGRVVELGTHESLLGADGAYARLHRAAAAPGVEPGPPGRVPGLDHRADERHPSSLLV</sequence>
<feature type="transmembrane region" description="Helical" evidence="12">
    <location>
        <begin position="40"/>
        <end position="60"/>
    </location>
</feature>
<feature type="region of interest" description="Disordered" evidence="11">
    <location>
        <begin position="594"/>
        <end position="623"/>
    </location>
</feature>
<evidence type="ECO:0000256" key="5">
    <source>
        <dbReference type="ARBA" id="ARBA00022840"/>
    </source>
</evidence>
<evidence type="ECO:0000256" key="6">
    <source>
        <dbReference type="ARBA" id="ARBA00022989"/>
    </source>
</evidence>
<evidence type="ECO:0000256" key="12">
    <source>
        <dbReference type="SAM" id="Phobius"/>
    </source>
</evidence>
<keyword evidence="5 15" id="KW-0067">ATP-binding</keyword>
<evidence type="ECO:0000256" key="11">
    <source>
        <dbReference type="SAM" id="MobiDB-lite"/>
    </source>
</evidence>
<dbReference type="GO" id="GO:0005886">
    <property type="term" value="C:plasma membrane"/>
    <property type="evidence" value="ECO:0007669"/>
    <property type="project" value="UniProtKB-SubCell"/>
</dbReference>
<evidence type="ECO:0000256" key="10">
    <source>
        <dbReference type="ARBA" id="ARBA00071747"/>
    </source>
</evidence>
<dbReference type="PANTHER" id="PTHR43394">
    <property type="entry name" value="ATP-DEPENDENT PERMEASE MDL1, MITOCHONDRIAL"/>
    <property type="match status" value="1"/>
</dbReference>
<organism evidence="15 16">
    <name type="scientific">Microlunatus flavus</name>
    <dbReference type="NCBI Taxonomy" id="1036181"/>
    <lineage>
        <taxon>Bacteria</taxon>
        <taxon>Bacillati</taxon>
        <taxon>Actinomycetota</taxon>
        <taxon>Actinomycetes</taxon>
        <taxon>Propionibacteriales</taxon>
        <taxon>Propionibacteriaceae</taxon>
        <taxon>Microlunatus</taxon>
    </lineage>
</organism>
<dbReference type="InterPro" id="IPR003593">
    <property type="entry name" value="AAA+_ATPase"/>
</dbReference>
<keyword evidence="4" id="KW-0547">Nucleotide-binding</keyword>
<evidence type="ECO:0000256" key="8">
    <source>
        <dbReference type="ARBA" id="ARBA00055053"/>
    </source>
</evidence>
<dbReference type="PROSITE" id="PS50929">
    <property type="entry name" value="ABC_TM1F"/>
    <property type="match status" value="1"/>
</dbReference>
<dbReference type="FunFam" id="3.40.50.300:FF:000287">
    <property type="entry name" value="Multidrug ABC transporter ATP-binding protein"/>
    <property type="match status" value="1"/>
</dbReference>
<feature type="transmembrane region" description="Helical" evidence="12">
    <location>
        <begin position="72"/>
        <end position="93"/>
    </location>
</feature>
<feature type="transmembrane region" description="Helical" evidence="12">
    <location>
        <begin position="147"/>
        <end position="173"/>
    </location>
</feature>
<dbReference type="Pfam" id="PF00664">
    <property type="entry name" value="ABC_membrane"/>
    <property type="match status" value="1"/>
</dbReference>
<feature type="compositionally biased region" description="Basic and acidic residues" evidence="11">
    <location>
        <begin position="608"/>
        <end position="623"/>
    </location>
</feature>
<reference evidence="16" key="1">
    <citation type="submission" date="2016-10" db="EMBL/GenBank/DDBJ databases">
        <authorList>
            <person name="Varghese N."/>
            <person name="Submissions S."/>
        </authorList>
    </citation>
    <scope>NUCLEOTIDE SEQUENCE [LARGE SCALE GENOMIC DNA]</scope>
    <source>
        <strain evidence="16">CGMCC 4.6856</strain>
    </source>
</reference>
<comment type="similarity">
    <text evidence="9">Belongs to the ABC transporter superfamily. Lipid exporter (TC 3.A.1.106) family.</text>
</comment>
<dbReference type="InterPro" id="IPR036640">
    <property type="entry name" value="ABC1_TM_sf"/>
</dbReference>
<dbReference type="SMART" id="SM00382">
    <property type="entry name" value="AAA"/>
    <property type="match status" value="1"/>
</dbReference>
<dbReference type="Gene3D" id="3.40.50.300">
    <property type="entry name" value="P-loop containing nucleotide triphosphate hydrolases"/>
    <property type="match status" value="1"/>
</dbReference>
<evidence type="ECO:0000256" key="2">
    <source>
        <dbReference type="ARBA" id="ARBA00022448"/>
    </source>
</evidence>
<name>A0A1H9MRJ6_9ACTN</name>
<feature type="domain" description="ABC transmembrane type-1" evidence="14">
    <location>
        <begin position="40"/>
        <end position="318"/>
    </location>
</feature>
<dbReference type="PANTHER" id="PTHR43394:SF1">
    <property type="entry name" value="ATP-BINDING CASSETTE SUB-FAMILY B MEMBER 10, MITOCHONDRIAL"/>
    <property type="match status" value="1"/>
</dbReference>
<evidence type="ECO:0000256" key="9">
    <source>
        <dbReference type="ARBA" id="ARBA00061644"/>
    </source>
</evidence>
<keyword evidence="6 12" id="KW-1133">Transmembrane helix</keyword>
<protein>
    <recommendedName>
        <fullName evidence="10">Fatty acid ABC transporter ATP-binding/permease protein</fullName>
    </recommendedName>
</protein>
<evidence type="ECO:0000313" key="15">
    <source>
        <dbReference type="EMBL" id="SER26109.1"/>
    </source>
</evidence>
<dbReference type="SUPFAM" id="SSF52540">
    <property type="entry name" value="P-loop containing nucleoside triphosphate hydrolases"/>
    <property type="match status" value="1"/>
</dbReference>